<comment type="caution">
    <text evidence="1">The sequence shown here is derived from an EMBL/GenBank/DDBJ whole genome shotgun (WGS) entry which is preliminary data.</text>
</comment>
<reference evidence="1 2" key="1">
    <citation type="journal article" date="2018" name="Sci. Data">
        <title>The draft genome sequence of cork oak.</title>
        <authorList>
            <person name="Ramos A.M."/>
            <person name="Usie A."/>
            <person name="Barbosa P."/>
            <person name="Barros P.M."/>
            <person name="Capote T."/>
            <person name="Chaves I."/>
            <person name="Simoes F."/>
            <person name="Abreu I."/>
            <person name="Carrasquinho I."/>
            <person name="Faro C."/>
            <person name="Guimaraes J.B."/>
            <person name="Mendonca D."/>
            <person name="Nobrega F."/>
            <person name="Rodrigues L."/>
            <person name="Saibo N.J.M."/>
            <person name="Varela M.C."/>
            <person name="Egas C."/>
            <person name="Matos J."/>
            <person name="Miguel C.M."/>
            <person name="Oliveira M.M."/>
            <person name="Ricardo C.P."/>
            <person name="Goncalves S."/>
        </authorList>
    </citation>
    <scope>NUCLEOTIDE SEQUENCE [LARGE SCALE GENOMIC DNA]</scope>
    <source>
        <strain evidence="2">cv. HL8</strain>
    </source>
</reference>
<proteinExistence type="predicted"/>
<accession>A0AAW0JN18</accession>
<evidence type="ECO:0000313" key="1">
    <source>
        <dbReference type="EMBL" id="KAK7827892.1"/>
    </source>
</evidence>
<sequence length="224" mass="26139">MVLPLQHIYCHTGNQIPKISANQINLEMESFQAYFKDRQEVDTRVPLWLKESDDAIQESLQGFDTSQMHPNLCLKSSISGAWVWFYWQLQPQILWSAVKRLSKAFVLKDLRIGEENDQSFANNELNEREHSDATAYKYRGSHISDLCLIYGNESQNGRSSCLDMKMEVNNNAFWMGLTITWDMQYPARELEISYQGKSESLQLLKPQHVLKNFRDHRGRDTRST</sequence>
<organism evidence="1 2">
    <name type="scientific">Quercus suber</name>
    <name type="common">Cork oak</name>
    <dbReference type="NCBI Taxonomy" id="58331"/>
    <lineage>
        <taxon>Eukaryota</taxon>
        <taxon>Viridiplantae</taxon>
        <taxon>Streptophyta</taxon>
        <taxon>Embryophyta</taxon>
        <taxon>Tracheophyta</taxon>
        <taxon>Spermatophyta</taxon>
        <taxon>Magnoliopsida</taxon>
        <taxon>eudicotyledons</taxon>
        <taxon>Gunneridae</taxon>
        <taxon>Pentapetalae</taxon>
        <taxon>rosids</taxon>
        <taxon>fabids</taxon>
        <taxon>Fagales</taxon>
        <taxon>Fagaceae</taxon>
        <taxon>Quercus</taxon>
    </lineage>
</organism>
<evidence type="ECO:0000313" key="2">
    <source>
        <dbReference type="Proteomes" id="UP000237347"/>
    </source>
</evidence>
<gene>
    <name evidence="1" type="ORF">CFP56_030793</name>
</gene>
<dbReference type="Proteomes" id="UP000237347">
    <property type="component" value="Unassembled WGS sequence"/>
</dbReference>
<keyword evidence="2" id="KW-1185">Reference proteome</keyword>
<protein>
    <submittedName>
        <fullName evidence="1">Uncharacterized protein</fullName>
    </submittedName>
</protein>
<dbReference type="EMBL" id="PKMF04000514">
    <property type="protein sequence ID" value="KAK7827892.1"/>
    <property type="molecule type" value="Genomic_DNA"/>
</dbReference>
<dbReference type="AlphaFoldDB" id="A0AAW0JN18"/>
<name>A0AAW0JN18_QUESU</name>